<reference evidence="2 3" key="1">
    <citation type="journal article" date="2014" name="Am. J. Bot.">
        <title>Genome assembly and annotation for red clover (Trifolium pratense; Fabaceae).</title>
        <authorList>
            <person name="Istvanek J."/>
            <person name="Jaros M."/>
            <person name="Krenek A."/>
            <person name="Repkova J."/>
        </authorList>
    </citation>
    <scope>NUCLEOTIDE SEQUENCE [LARGE SCALE GENOMIC DNA]</scope>
    <source>
        <strain evidence="3">cv. Tatra</strain>
        <tissue evidence="2">Young leaves</tissue>
    </source>
</reference>
<evidence type="ECO:0000313" key="3">
    <source>
        <dbReference type="Proteomes" id="UP000236291"/>
    </source>
</evidence>
<dbReference type="Proteomes" id="UP000236291">
    <property type="component" value="Unassembled WGS sequence"/>
</dbReference>
<feature type="non-terminal residue" evidence="2">
    <location>
        <position position="1"/>
    </location>
</feature>
<dbReference type="AlphaFoldDB" id="A0A2K3K1A5"/>
<name>A0A2K3K1A5_TRIPR</name>
<dbReference type="EMBL" id="ASHM01134848">
    <property type="protein sequence ID" value="PNX60058.1"/>
    <property type="molecule type" value="Genomic_DNA"/>
</dbReference>
<feature type="region of interest" description="Disordered" evidence="1">
    <location>
        <begin position="13"/>
        <end position="37"/>
    </location>
</feature>
<organism evidence="2 3">
    <name type="scientific">Trifolium pratense</name>
    <name type="common">Red clover</name>
    <dbReference type="NCBI Taxonomy" id="57577"/>
    <lineage>
        <taxon>Eukaryota</taxon>
        <taxon>Viridiplantae</taxon>
        <taxon>Streptophyta</taxon>
        <taxon>Embryophyta</taxon>
        <taxon>Tracheophyta</taxon>
        <taxon>Spermatophyta</taxon>
        <taxon>Magnoliopsida</taxon>
        <taxon>eudicotyledons</taxon>
        <taxon>Gunneridae</taxon>
        <taxon>Pentapetalae</taxon>
        <taxon>rosids</taxon>
        <taxon>fabids</taxon>
        <taxon>Fabales</taxon>
        <taxon>Fabaceae</taxon>
        <taxon>Papilionoideae</taxon>
        <taxon>50 kb inversion clade</taxon>
        <taxon>NPAAA clade</taxon>
        <taxon>Hologalegina</taxon>
        <taxon>IRL clade</taxon>
        <taxon>Trifolieae</taxon>
        <taxon>Trifolium</taxon>
    </lineage>
</organism>
<evidence type="ECO:0000256" key="1">
    <source>
        <dbReference type="SAM" id="MobiDB-lite"/>
    </source>
</evidence>
<comment type="caution">
    <text evidence="2">The sequence shown here is derived from an EMBL/GenBank/DDBJ whole genome shotgun (WGS) entry which is preliminary data.</text>
</comment>
<evidence type="ECO:0000313" key="2">
    <source>
        <dbReference type="EMBL" id="PNX60058.1"/>
    </source>
</evidence>
<gene>
    <name evidence="2" type="ORF">L195_g059997</name>
</gene>
<reference evidence="2 3" key="2">
    <citation type="journal article" date="2017" name="Front. Plant Sci.">
        <title>Gene Classification and Mining of Molecular Markers Useful in Red Clover (Trifolium pratense) Breeding.</title>
        <authorList>
            <person name="Istvanek J."/>
            <person name="Dluhosova J."/>
            <person name="Dluhos P."/>
            <person name="Patkova L."/>
            <person name="Nedelnik J."/>
            <person name="Repkova J."/>
        </authorList>
    </citation>
    <scope>NUCLEOTIDE SEQUENCE [LARGE SCALE GENOMIC DNA]</scope>
    <source>
        <strain evidence="3">cv. Tatra</strain>
        <tissue evidence="2">Young leaves</tissue>
    </source>
</reference>
<sequence>GSWTVLKIDHGGAKAGKVDRPQYNGSCRNEVGGHGGS</sequence>
<accession>A0A2K3K1A5</accession>
<proteinExistence type="predicted"/>
<protein>
    <submittedName>
        <fullName evidence="2">Uncharacterized protein</fullName>
    </submittedName>
</protein>